<dbReference type="Proteomes" id="UP000009022">
    <property type="component" value="Unassembled WGS sequence"/>
</dbReference>
<dbReference type="OrthoDB" id="190105at2759"/>
<dbReference type="InterPro" id="IPR020472">
    <property type="entry name" value="WD40_PAC1"/>
</dbReference>
<reference evidence="5 6" key="1">
    <citation type="journal article" date="2008" name="Nature">
        <title>The Trichoplax genome and the nature of placozoans.</title>
        <authorList>
            <person name="Srivastava M."/>
            <person name="Begovic E."/>
            <person name="Chapman J."/>
            <person name="Putnam N.H."/>
            <person name="Hellsten U."/>
            <person name="Kawashima T."/>
            <person name="Kuo A."/>
            <person name="Mitros T."/>
            <person name="Salamov A."/>
            <person name="Carpenter M.L."/>
            <person name="Signorovitch A.Y."/>
            <person name="Moreno M.A."/>
            <person name="Kamm K."/>
            <person name="Grimwood J."/>
            <person name="Schmutz J."/>
            <person name="Shapiro H."/>
            <person name="Grigoriev I.V."/>
            <person name="Buss L.W."/>
            <person name="Schierwater B."/>
            <person name="Dellaporta S.L."/>
            <person name="Rokhsar D.S."/>
        </authorList>
    </citation>
    <scope>NUCLEOTIDE SEQUENCE [LARGE SCALE GENOMIC DNA]</scope>
    <source>
        <strain evidence="5 6">Grell-BS-1999</strain>
    </source>
</reference>
<dbReference type="Gene3D" id="2.130.10.10">
    <property type="entry name" value="YVTN repeat-like/Quinoprotein amine dehydrogenase"/>
    <property type="match status" value="1"/>
</dbReference>
<dbReference type="GeneID" id="6754997"/>
<dbReference type="InterPro" id="IPR001680">
    <property type="entry name" value="WD40_rpt"/>
</dbReference>
<evidence type="ECO:0000256" key="4">
    <source>
        <dbReference type="SAM" id="MobiDB-lite"/>
    </source>
</evidence>
<dbReference type="GO" id="GO:0006890">
    <property type="term" value="P:retrograde vesicle-mediated transport, Golgi to endoplasmic reticulum"/>
    <property type="evidence" value="ECO:0000318"/>
    <property type="project" value="GO_Central"/>
</dbReference>
<dbReference type="GO" id="GO:0006891">
    <property type="term" value="P:intra-Golgi vesicle-mediated transport"/>
    <property type="evidence" value="ECO:0000318"/>
    <property type="project" value="GO_Central"/>
</dbReference>
<feature type="compositionally biased region" description="Polar residues" evidence="4">
    <location>
        <begin position="83"/>
        <end position="108"/>
    </location>
</feature>
<dbReference type="HOGENOM" id="CLU_032685_0_0_1"/>
<dbReference type="SMART" id="SM00320">
    <property type="entry name" value="WD40"/>
    <property type="match status" value="6"/>
</dbReference>
<keyword evidence="2" id="KW-0677">Repeat</keyword>
<evidence type="ECO:0000256" key="3">
    <source>
        <dbReference type="PROSITE-ProRule" id="PRU00221"/>
    </source>
</evidence>
<evidence type="ECO:0000256" key="2">
    <source>
        <dbReference type="ARBA" id="ARBA00022737"/>
    </source>
</evidence>
<dbReference type="PROSITE" id="PS50294">
    <property type="entry name" value="WD_REPEATS_REGION"/>
    <property type="match status" value="1"/>
</dbReference>
<dbReference type="OMA" id="SVWENQC"/>
<dbReference type="InterPro" id="IPR036322">
    <property type="entry name" value="WD40_repeat_dom_sf"/>
</dbReference>
<proteinExistence type="predicted"/>
<feature type="repeat" description="WD" evidence="3">
    <location>
        <begin position="139"/>
        <end position="178"/>
    </location>
</feature>
<dbReference type="PRINTS" id="PR00320">
    <property type="entry name" value="GPROTEINBRPT"/>
</dbReference>
<name>B3RZS7_TRIAD</name>
<dbReference type="InParanoid" id="B3RZS7"/>
<keyword evidence="6" id="KW-1185">Reference proteome</keyword>
<dbReference type="AlphaFoldDB" id="B3RZS7"/>
<feature type="region of interest" description="Disordered" evidence="4">
    <location>
        <begin position="45"/>
        <end position="119"/>
    </location>
</feature>
<dbReference type="KEGG" id="tad:TRIADDRAFT_57562"/>
<dbReference type="PANTHER" id="PTHR22847">
    <property type="entry name" value="WD40 REPEAT PROTEIN"/>
    <property type="match status" value="1"/>
</dbReference>
<dbReference type="SUPFAM" id="SSF50978">
    <property type="entry name" value="WD40 repeat-like"/>
    <property type="match status" value="1"/>
</dbReference>
<feature type="region of interest" description="Disordered" evidence="4">
    <location>
        <begin position="462"/>
        <end position="495"/>
    </location>
</feature>
<feature type="compositionally biased region" description="Acidic residues" evidence="4">
    <location>
        <begin position="462"/>
        <end position="490"/>
    </location>
</feature>
<evidence type="ECO:0000313" key="6">
    <source>
        <dbReference type="Proteomes" id="UP000009022"/>
    </source>
</evidence>
<gene>
    <name evidence="5" type="ORF">TRIADDRAFT_57562</name>
</gene>
<feature type="compositionally biased region" description="Basic and acidic residues" evidence="4">
    <location>
        <begin position="50"/>
        <end position="82"/>
    </location>
</feature>
<evidence type="ECO:0000313" key="5">
    <source>
        <dbReference type="EMBL" id="EDV23891.1"/>
    </source>
</evidence>
<evidence type="ECO:0000256" key="1">
    <source>
        <dbReference type="ARBA" id="ARBA00022574"/>
    </source>
</evidence>
<dbReference type="RefSeq" id="XP_002113417.1">
    <property type="nucleotide sequence ID" value="XM_002113381.1"/>
</dbReference>
<sequence length="501" mass="56554">MAIIRKLRKKLRQIENLERLQRQLTDDELAKIYLKEELRKQLSLKLADGQQRHDPRSLDKKPIKSAELSEKLTADATSKSKAESNVTSKTSSQQNIEITKTDLSSRPSKQAAVEEKSSVRKRAKITNPWLGRQFQVRYLKGHADVITCMVVHQDILVTGSRDTTLKLWDAADGNLTISMGGHTGPVTALVMLPADDPRYILDSDQSDTLGRGRKIISGSTDCSLRIWALDTGLMLTRIYTYSPVQCIDYRDGIIATGSDAGKIELWDLDRKESICSVISFNEELLTSVLFCEENYLAASSTTGLVKVWDTTDQTLTITASSDEANLWTNDKMMATKYKFTSRINAMANKGTKLYWGDENRNIKVFDFQNVRETKDDKYLCSIDEGATERIMSTSCTFYKDKLLRICTGGSHELRIWDQLEIKKDIKESNWVMEGFRHSLGMQVGDLSSASCVHHDNFSVIVETEDESDSESEDIDDDGEDGAEQSLELEEKDEKNSYCLIL</sequence>
<dbReference type="InterPro" id="IPR015943">
    <property type="entry name" value="WD40/YVTN_repeat-like_dom_sf"/>
</dbReference>
<dbReference type="STRING" id="10228.B3RZS7"/>
<protein>
    <submittedName>
        <fullName evidence="5">Uncharacterized protein</fullName>
    </submittedName>
</protein>
<dbReference type="EMBL" id="DS985246">
    <property type="protein sequence ID" value="EDV23891.1"/>
    <property type="molecule type" value="Genomic_DNA"/>
</dbReference>
<dbReference type="GO" id="GO:0006886">
    <property type="term" value="P:intracellular protein transport"/>
    <property type="evidence" value="ECO:0000318"/>
    <property type="project" value="GO_Central"/>
</dbReference>
<dbReference type="CTD" id="6754997"/>
<dbReference type="eggNOG" id="KOG0274">
    <property type="taxonomic scope" value="Eukaryota"/>
</dbReference>
<dbReference type="GO" id="GO:0030126">
    <property type="term" value="C:COPI vesicle coat"/>
    <property type="evidence" value="ECO:0000318"/>
    <property type="project" value="GO_Central"/>
</dbReference>
<dbReference type="PANTHER" id="PTHR22847:SF722">
    <property type="entry name" value="NOVEL PROTEIN"/>
    <property type="match status" value="1"/>
</dbReference>
<keyword evidence="1 3" id="KW-0853">WD repeat</keyword>
<dbReference type="PhylomeDB" id="B3RZS7"/>
<accession>B3RZS7</accession>
<dbReference type="Pfam" id="PF00400">
    <property type="entry name" value="WD40"/>
    <property type="match status" value="2"/>
</dbReference>
<dbReference type="GO" id="GO:0006888">
    <property type="term" value="P:endoplasmic reticulum to Golgi vesicle-mediated transport"/>
    <property type="evidence" value="ECO:0000318"/>
    <property type="project" value="GO_Central"/>
</dbReference>
<organism evidence="5 6">
    <name type="scientific">Trichoplax adhaerens</name>
    <name type="common">Trichoplax reptans</name>
    <dbReference type="NCBI Taxonomy" id="10228"/>
    <lineage>
        <taxon>Eukaryota</taxon>
        <taxon>Metazoa</taxon>
        <taxon>Placozoa</taxon>
        <taxon>Uniplacotomia</taxon>
        <taxon>Trichoplacea</taxon>
        <taxon>Trichoplacidae</taxon>
        <taxon>Trichoplax</taxon>
    </lineage>
</organism>
<dbReference type="PROSITE" id="PS50082">
    <property type="entry name" value="WD_REPEATS_2"/>
    <property type="match status" value="1"/>
</dbReference>